<sequence length="113" mass="13122">MLGGVHGNQVRKLGGMLKGKNESSIWRDERLVLESPLQVMTGRADIRPSGMCVQLFDGGLCSTYHSWYDCETEMVQTGCERQRYELMYDDMIQVWYIRCDYGVEMYSVGSRRY</sequence>
<dbReference type="EMBL" id="JACEIK010002498">
    <property type="protein sequence ID" value="MCD9561548.1"/>
    <property type="molecule type" value="Genomic_DNA"/>
</dbReference>
<proteinExistence type="predicted"/>
<keyword evidence="2" id="KW-1185">Reference proteome</keyword>
<organism evidence="1 2">
    <name type="scientific">Datura stramonium</name>
    <name type="common">Jimsonweed</name>
    <name type="synonym">Common thornapple</name>
    <dbReference type="NCBI Taxonomy" id="4076"/>
    <lineage>
        <taxon>Eukaryota</taxon>
        <taxon>Viridiplantae</taxon>
        <taxon>Streptophyta</taxon>
        <taxon>Embryophyta</taxon>
        <taxon>Tracheophyta</taxon>
        <taxon>Spermatophyta</taxon>
        <taxon>Magnoliopsida</taxon>
        <taxon>eudicotyledons</taxon>
        <taxon>Gunneridae</taxon>
        <taxon>Pentapetalae</taxon>
        <taxon>asterids</taxon>
        <taxon>lamiids</taxon>
        <taxon>Solanales</taxon>
        <taxon>Solanaceae</taxon>
        <taxon>Solanoideae</taxon>
        <taxon>Datureae</taxon>
        <taxon>Datura</taxon>
    </lineage>
</organism>
<feature type="non-terminal residue" evidence="1">
    <location>
        <position position="113"/>
    </location>
</feature>
<evidence type="ECO:0000313" key="1">
    <source>
        <dbReference type="EMBL" id="MCD9561548.1"/>
    </source>
</evidence>
<dbReference type="Proteomes" id="UP000823775">
    <property type="component" value="Unassembled WGS sequence"/>
</dbReference>
<accession>A0ABS8UT66</accession>
<reference evidence="1 2" key="1">
    <citation type="journal article" date="2021" name="BMC Genomics">
        <title>Datura genome reveals duplications of psychoactive alkaloid biosynthetic genes and high mutation rate following tissue culture.</title>
        <authorList>
            <person name="Rajewski A."/>
            <person name="Carter-House D."/>
            <person name="Stajich J."/>
            <person name="Litt A."/>
        </authorList>
    </citation>
    <scope>NUCLEOTIDE SEQUENCE [LARGE SCALE GENOMIC DNA]</scope>
    <source>
        <strain evidence="1">AR-01</strain>
    </source>
</reference>
<comment type="caution">
    <text evidence="1">The sequence shown here is derived from an EMBL/GenBank/DDBJ whole genome shotgun (WGS) entry which is preliminary data.</text>
</comment>
<evidence type="ECO:0000313" key="2">
    <source>
        <dbReference type="Proteomes" id="UP000823775"/>
    </source>
</evidence>
<name>A0ABS8UT66_DATST</name>
<protein>
    <submittedName>
        <fullName evidence="1">Uncharacterized protein</fullName>
    </submittedName>
</protein>
<gene>
    <name evidence="1" type="ORF">HAX54_020715</name>
</gene>